<name>A0A0R2B5W7_SECCO</name>
<reference evidence="2 3" key="1">
    <citation type="journal article" date="2015" name="Genome Announc.">
        <title>Expanding the biotechnology potential of lactobacilli through comparative genomics of 213 strains and associated genera.</title>
        <authorList>
            <person name="Sun Z."/>
            <person name="Harris H.M."/>
            <person name="McCann A."/>
            <person name="Guo C."/>
            <person name="Argimon S."/>
            <person name="Zhang W."/>
            <person name="Yang X."/>
            <person name="Jeffery I.B."/>
            <person name="Cooney J.C."/>
            <person name="Kagawa T.F."/>
            <person name="Liu W."/>
            <person name="Song Y."/>
            <person name="Salvetti E."/>
            <person name="Wrobel A."/>
            <person name="Rasinkangas P."/>
            <person name="Parkhill J."/>
            <person name="Rea M.C."/>
            <person name="O'Sullivan O."/>
            <person name="Ritari J."/>
            <person name="Douillard F.P."/>
            <person name="Paul Ross R."/>
            <person name="Yang R."/>
            <person name="Briner A.E."/>
            <person name="Felis G.E."/>
            <person name="de Vos W.M."/>
            <person name="Barrangou R."/>
            <person name="Klaenhammer T.R."/>
            <person name="Caufield P.W."/>
            <person name="Cui Y."/>
            <person name="Zhang H."/>
            <person name="O'Toole P.W."/>
        </authorList>
    </citation>
    <scope>NUCLEOTIDE SEQUENCE [LARGE SCALE GENOMIC DNA]</scope>
    <source>
        <strain evidence="2 3">DSM 20515</strain>
    </source>
</reference>
<proteinExistence type="predicted"/>
<gene>
    <name evidence="2" type="ORF">FC82_GL003202</name>
</gene>
<dbReference type="AlphaFoldDB" id="A0A0R2B5W7"/>
<protein>
    <recommendedName>
        <fullName evidence="4">Peptidase M10 metallopeptidase domain-containing protein</fullName>
    </recommendedName>
</protein>
<feature type="signal peptide" evidence="1">
    <location>
        <begin position="1"/>
        <end position="20"/>
    </location>
</feature>
<evidence type="ECO:0008006" key="4">
    <source>
        <dbReference type="Google" id="ProtNLM"/>
    </source>
</evidence>
<dbReference type="EMBL" id="AYYR01000071">
    <property type="protein sequence ID" value="KRM74760.1"/>
    <property type="molecule type" value="Genomic_DNA"/>
</dbReference>
<evidence type="ECO:0000313" key="2">
    <source>
        <dbReference type="EMBL" id="KRM74760.1"/>
    </source>
</evidence>
<sequence>MRKFGILAVAAMTLGLTATAVLPSTETTSAQASSIKVVWRKAMGSHTYQINTSKAKKAYAYSSSFKHVFKLSNYSGTVFYTKQHEKIKVSGKYHYYYYIQSADKKKAGWVNRTYLKSVKIMSASALSTAISSGTDLDPSSTILNQNSAFYSAYKSTLEKNFNLISTSMTHFTSNNQARIYIQSSAIKSYAETAMNTWNKALGKKVFVLGTAKTHDIVMATKTSGEWDGLYDGTHIYLSTNYLNDPSYMESVADTPTIRSLYDQYETVKTEYKSETNATKKQEYYTEGTKLYNELIAAQKQAAPSASDYWSGVLTHELGHALSLDHTPYLTDIMYAETSDDGFSSAVNGKYTWNGPKDANDSRLESASVSQRDVDRAKLAGKLGLW</sequence>
<evidence type="ECO:0000313" key="3">
    <source>
        <dbReference type="Proteomes" id="UP000051845"/>
    </source>
</evidence>
<organism evidence="2 3">
    <name type="scientific">Secundilactobacillus collinoides DSM 20515 = JCM 1123</name>
    <dbReference type="NCBI Taxonomy" id="1423733"/>
    <lineage>
        <taxon>Bacteria</taxon>
        <taxon>Bacillati</taxon>
        <taxon>Bacillota</taxon>
        <taxon>Bacilli</taxon>
        <taxon>Lactobacillales</taxon>
        <taxon>Lactobacillaceae</taxon>
        <taxon>Secundilactobacillus</taxon>
    </lineage>
</organism>
<dbReference type="PATRIC" id="fig|1423733.4.peg.3325"/>
<keyword evidence="1" id="KW-0732">Signal</keyword>
<comment type="caution">
    <text evidence="2">The sequence shown here is derived from an EMBL/GenBank/DDBJ whole genome shotgun (WGS) entry which is preliminary data.</text>
</comment>
<dbReference type="GO" id="GO:0008237">
    <property type="term" value="F:metallopeptidase activity"/>
    <property type="evidence" value="ECO:0007669"/>
    <property type="project" value="InterPro"/>
</dbReference>
<dbReference type="InterPro" id="IPR024079">
    <property type="entry name" value="MetalloPept_cat_dom_sf"/>
</dbReference>
<dbReference type="Proteomes" id="UP000051845">
    <property type="component" value="Unassembled WGS sequence"/>
</dbReference>
<dbReference type="SUPFAM" id="SSF55486">
    <property type="entry name" value="Metalloproteases ('zincins'), catalytic domain"/>
    <property type="match status" value="1"/>
</dbReference>
<accession>A0A0R2B5W7</accession>
<dbReference type="Gene3D" id="3.40.390.10">
    <property type="entry name" value="Collagenase (Catalytic Domain)"/>
    <property type="match status" value="1"/>
</dbReference>
<dbReference type="RefSeq" id="WP_056997096.1">
    <property type="nucleotide sequence ID" value="NZ_AYYR01000071.1"/>
</dbReference>
<feature type="chain" id="PRO_5039308140" description="Peptidase M10 metallopeptidase domain-containing protein" evidence="1">
    <location>
        <begin position="21"/>
        <end position="385"/>
    </location>
</feature>
<evidence type="ECO:0000256" key="1">
    <source>
        <dbReference type="SAM" id="SignalP"/>
    </source>
</evidence>